<dbReference type="PANTHER" id="PTHR12715">
    <property type="entry name" value="TRANSPORTER, DRUG/METABOLITE EXPORTER FAMILY"/>
    <property type="match status" value="1"/>
</dbReference>
<organism evidence="5 6">
    <name type="scientific">Paenisporosarcina antarctica</name>
    <dbReference type="NCBI Taxonomy" id="417367"/>
    <lineage>
        <taxon>Bacteria</taxon>
        <taxon>Bacillati</taxon>
        <taxon>Bacillota</taxon>
        <taxon>Bacilli</taxon>
        <taxon>Bacillales</taxon>
        <taxon>Caryophanaceae</taxon>
        <taxon>Paenisporosarcina</taxon>
    </lineage>
</organism>
<name>A0A4V1AMR5_9BACL</name>
<dbReference type="KEGG" id="panc:E2636_03080"/>
<feature type="transmembrane region" description="Helical" evidence="3">
    <location>
        <begin position="96"/>
        <end position="116"/>
    </location>
</feature>
<feature type="transmembrane region" description="Helical" evidence="3">
    <location>
        <begin position="123"/>
        <end position="143"/>
    </location>
</feature>
<protein>
    <submittedName>
        <fullName evidence="5">DMT family transporter</fullName>
    </submittedName>
</protein>
<evidence type="ECO:0000256" key="3">
    <source>
        <dbReference type="SAM" id="Phobius"/>
    </source>
</evidence>
<dbReference type="Proteomes" id="UP000294292">
    <property type="component" value="Chromosome"/>
</dbReference>
<accession>A0A4V1AMR5</accession>
<keyword evidence="3" id="KW-0812">Transmembrane</keyword>
<keyword evidence="6" id="KW-1185">Reference proteome</keyword>
<sequence>MNTKALLMAFITIIIWGSAFAAIRASLQGGYDAGHLVLVRYLIASGLFLIYALWPGSKFRLPNKSDLLRIIILGWTGISVYHIGVTFGVQTITAGTAGMLIGSTPIFTAIIAILILKERLTSLGWIGLGVGFIGILCITLGSTGPSLTLSNGAILVLIAAVATSVFFVFQKTLLTRYNPIELTAYFTWAGTLPFFFFSPGLFTSIQNATIEAHLSTLYVGIFPAAIAYVTWAIALSLGNASSVASMMYLEPAVAICVAWIWLSEWPTTLSLIGGIIALSGVFIINVKGKTILSKRWTRQI</sequence>
<dbReference type="EMBL" id="CP038015">
    <property type="protein sequence ID" value="QBP40195.1"/>
    <property type="molecule type" value="Genomic_DNA"/>
</dbReference>
<feature type="transmembrane region" description="Helical" evidence="3">
    <location>
        <begin position="37"/>
        <end position="54"/>
    </location>
</feature>
<evidence type="ECO:0000313" key="5">
    <source>
        <dbReference type="EMBL" id="QBP40195.1"/>
    </source>
</evidence>
<feature type="transmembrane region" description="Helical" evidence="3">
    <location>
        <begin position="182"/>
        <end position="205"/>
    </location>
</feature>
<dbReference type="OrthoDB" id="9809509at2"/>
<keyword evidence="3" id="KW-0472">Membrane</keyword>
<dbReference type="SUPFAM" id="SSF103481">
    <property type="entry name" value="Multidrug resistance efflux transporter EmrE"/>
    <property type="match status" value="2"/>
</dbReference>
<reference evidence="5 6" key="1">
    <citation type="submission" date="2019-03" db="EMBL/GenBank/DDBJ databases">
        <title>Complete genome sequence of Paenisporosarcina antarctica CGMCC 1.6503T.</title>
        <authorList>
            <person name="Rong J.-C."/>
            <person name="Chi N.-Y."/>
            <person name="Zhang Q.-F."/>
        </authorList>
    </citation>
    <scope>NUCLEOTIDE SEQUENCE [LARGE SCALE GENOMIC DNA]</scope>
    <source>
        <strain evidence="5 6">CGMCC 1.6503</strain>
    </source>
</reference>
<evidence type="ECO:0000259" key="4">
    <source>
        <dbReference type="Pfam" id="PF00892"/>
    </source>
</evidence>
<keyword evidence="3" id="KW-1133">Transmembrane helix</keyword>
<evidence type="ECO:0000256" key="2">
    <source>
        <dbReference type="ARBA" id="ARBA00007362"/>
    </source>
</evidence>
<feature type="transmembrane region" description="Helical" evidence="3">
    <location>
        <begin position="268"/>
        <end position="286"/>
    </location>
</feature>
<feature type="transmembrane region" description="Helical" evidence="3">
    <location>
        <begin position="245"/>
        <end position="262"/>
    </location>
</feature>
<comment type="subcellular location">
    <subcellularLocation>
        <location evidence="1">Endomembrane system</location>
        <topology evidence="1">Multi-pass membrane protein</topology>
    </subcellularLocation>
</comment>
<feature type="transmembrane region" description="Helical" evidence="3">
    <location>
        <begin position="66"/>
        <end position="84"/>
    </location>
</feature>
<evidence type="ECO:0000256" key="1">
    <source>
        <dbReference type="ARBA" id="ARBA00004127"/>
    </source>
</evidence>
<dbReference type="PANTHER" id="PTHR12715:SF4">
    <property type="entry name" value="EAMA DOMAIN-CONTAINING PROTEIN"/>
    <property type="match status" value="1"/>
</dbReference>
<comment type="similarity">
    <text evidence="2">Belongs to the EamA transporter family.</text>
</comment>
<feature type="transmembrane region" description="Helical" evidence="3">
    <location>
        <begin position="149"/>
        <end position="170"/>
    </location>
</feature>
<feature type="domain" description="EamA" evidence="4">
    <location>
        <begin position="152"/>
        <end position="285"/>
    </location>
</feature>
<proteinExistence type="inferred from homology"/>
<evidence type="ECO:0000313" key="6">
    <source>
        <dbReference type="Proteomes" id="UP000294292"/>
    </source>
</evidence>
<dbReference type="Pfam" id="PF00892">
    <property type="entry name" value="EamA"/>
    <property type="match status" value="2"/>
</dbReference>
<dbReference type="GO" id="GO:0016020">
    <property type="term" value="C:membrane"/>
    <property type="evidence" value="ECO:0007669"/>
    <property type="project" value="InterPro"/>
</dbReference>
<dbReference type="AlphaFoldDB" id="A0A4V1AMR5"/>
<feature type="domain" description="EamA" evidence="4">
    <location>
        <begin position="4"/>
        <end position="139"/>
    </location>
</feature>
<feature type="transmembrane region" description="Helical" evidence="3">
    <location>
        <begin position="217"/>
        <end position="238"/>
    </location>
</feature>
<dbReference type="InterPro" id="IPR000620">
    <property type="entry name" value="EamA_dom"/>
</dbReference>
<dbReference type="InterPro" id="IPR037185">
    <property type="entry name" value="EmrE-like"/>
</dbReference>
<gene>
    <name evidence="5" type="ORF">E2636_03080</name>
</gene>
<dbReference type="RefSeq" id="WP_134208914.1">
    <property type="nucleotide sequence ID" value="NZ_CP038015.1"/>
</dbReference>
<dbReference type="InterPro" id="IPR052756">
    <property type="entry name" value="Alkyne_AA_exporter"/>
</dbReference>